<dbReference type="InterPro" id="IPR000835">
    <property type="entry name" value="HTH_MarR-typ"/>
</dbReference>
<dbReference type="AlphaFoldDB" id="A0A941AG50"/>
<comment type="caution">
    <text evidence="2">The sequence shown here is derived from an EMBL/GenBank/DDBJ whole genome shotgun (WGS) entry which is preliminary data.</text>
</comment>
<evidence type="ECO:0000313" key="2">
    <source>
        <dbReference type="EMBL" id="MBP2702535.1"/>
    </source>
</evidence>
<dbReference type="PANTHER" id="PTHR33164">
    <property type="entry name" value="TRANSCRIPTIONAL REGULATOR, MARR FAMILY"/>
    <property type="match status" value="1"/>
</dbReference>
<organism evidence="2 3">
    <name type="scientific">Microbispora oryzae</name>
    <dbReference type="NCBI Taxonomy" id="2806554"/>
    <lineage>
        <taxon>Bacteria</taxon>
        <taxon>Bacillati</taxon>
        <taxon>Actinomycetota</taxon>
        <taxon>Actinomycetes</taxon>
        <taxon>Streptosporangiales</taxon>
        <taxon>Streptosporangiaceae</taxon>
        <taxon>Microbispora</taxon>
    </lineage>
</organism>
<dbReference type="Pfam" id="PF01047">
    <property type="entry name" value="MarR"/>
    <property type="match status" value="1"/>
</dbReference>
<dbReference type="PANTHER" id="PTHR33164:SF103">
    <property type="entry name" value="REGULATORY PROTEIN MARR"/>
    <property type="match status" value="1"/>
</dbReference>
<dbReference type="PRINTS" id="PR00598">
    <property type="entry name" value="HTHMARR"/>
</dbReference>
<accession>A0A941AG50</accession>
<evidence type="ECO:0000313" key="3">
    <source>
        <dbReference type="Proteomes" id="UP000674234"/>
    </source>
</evidence>
<dbReference type="GO" id="GO:0006950">
    <property type="term" value="P:response to stress"/>
    <property type="evidence" value="ECO:0007669"/>
    <property type="project" value="TreeGrafter"/>
</dbReference>
<dbReference type="InterPro" id="IPR039422">
    <property type="entry name" value="MarR/SlyA-like"/>
</dbReference>
<dbReference type="InterPro" id="IPR036390">
    <property type="entry name" value="WH_DNA-bd_sf"/>
</dbReference>
<protein>
    <submittedName>
        <fullName evidence="2">Winged helix-turn-helix transcriptional regulator</fullName>
    </submittedName>
</protein>
<feature type="domain" description="HTH marR-type" evidence="1">
    <location>
        <begin position="17"/>
        <end position="146"/>
    </location>
</feature>
<name>A0A941AG50_9ACTN</name>
<dbReference type="SUPFAM" id="SSF46785">
    <property type="entry name" value="Winged helix' DNA-binding domain"/>
    <property type="match status" value="1"/>
</dbReference>
<gene>
    <name evidence="2" type="ORF">JOL79_01810</name>
</gene>
<dbReference type="Proteomes" id="UP000674234">
    <property type="component" value="Unassembled WGS sequence"/>
</dbReference>
<dbReference type="GO" id="GO:0003700">
    <property type="term" value="F:DNA-binding transcription factor activity"/>
    <property type="evidence" value="ECO:0007669"/>
    <property type="project" value="InterPro"/>
</dbReference>
<sequence length="162" mass="17289">MGPTSPNPAPPTLLGLHTYLLSLTGKAARGRLSDRLASRGLRLWHMAVLAALADFGPHTQRDLCARLSVDPSDMAKIVEQLAGFGQIERTRDPADRRRVSVGLTDTGRRALTELVGEARAVQDEMLAPLTGDERAQLHSFLLKVFTAGPGAGTGARADQGRA</sequence>
<reference evidence="2" key="1">
    <citation type="submission" date="2021-02" db="EMBL/GenBank/DDBJ databases">
        <title>Draft genome sequence of Microbispora sp. RL4-1S isolated from rice leaves in Thailand.</title>
        <authorList>
            <person name="Muangham S."/>
            <person name="Duangmal K."/>
        </authorList>
    </citation>
    <scope>NUCLEOTIDE SEQUENCE</scope>
    <source>
        <strain evidence="2">RL4-1S</strain>
    </source>
</reference>
<dbReference type="PROSITE" id="PS50995">
    <property type="entry name" value="HTH_MARR_2"/>
    <property type="match status" value="1"/>
</dbReference>
<dbReference type="InterPro" id="IPR036388">
    <property type="entry name" value="WH-like_DNA-bd_sf"/>
</dbReference>
<dbReference type="EMBL" id="JAFCNB010000001">
    <property type="protein sequence ID" value="MBP2702535.1"/>
    <property type="molecule type" value="Genomic_DNA"/>
</dbReference>
<dbReference type="Gene3D" id="1.10.10.10">
    <property type="entry name" value="Winged helix-like DNA-binding domain superfamily/Winged helix DNA-binding domain"/>
    <property type="match status" value="1"/>
</dbReference>
<evidence type="ECO:0000259" key="1">
    <source>
        <dbReference type="PROSITE" id="PS50995"/>
    </source>
</evidence>
<dbReference type="RefSeq" id="WP_210153823.1">
    <property type="nucleotide sequence ID" value="NZ_JAFCNB010000001.1"/>
</dbReference>
<proteinExistence type="predicted"/>
<dbReference type="SMART" id="SM00347">
    <property type="entry name" value="HTH_MARR"/>
    <property type="match status" value="1"/>
</dbReference>
<keyword evidence="3" id="KW-1185">Reference proteome</keyword>